<dbReference type="PANTHER" id="PTHR38659">
    <property type="entry name" value="METAL-DEPENDENT PHOSPHOHYDROLASE"/>
    <property type="match status" value="1"/>
</dbReference>
<comment type="caution">
    <text evidence="2">The sequence shown here is derived from an EMBL/GenBank/DDBJ whole genome shotgun (WGS) entry which is preliminary data.</text>
</comment>
<protein>
    <submittedName>
        <fullName evidence="2">Putative nucleotidyltransferase with HDIG domain</fullName>
    </submittedName>
</protein>
<dbReference type="PANTHER" id="PTHR38659:SF2">
    <property type="entry name" value="HDIG DOMAIN PROTEIN"/>
    <property type="match status" value="1"/>
</dbReference>
<evidence type="ECO:0000259" key="1">
    <source>
        <dbReference type="Pfam" id="PF01966"/>
    </source>
</evidence>
<evidence type="ECO:0000313" key="2">
    <source>
        <dbReference type="EMBL" id="TCL64705.1"/>
    </source>
</evidence>
<reference evidence="2 3" key="1">
    <citation type="submission" date="2019-03" db="EMBL/GenBank/DDBJ databases">
        <title>Genomic Encyclopedia of Type Strains, Phase IV (KMG-IV): sequencing the most valuable type-strain genomes for metagenomic binning, comparative biology and taxonomic classification.</title>
        <authorList>
            <person name="Goeker M."/>
        </authorList>
    </citation>
    <scope>NUCLEOTIDE SEQUENCE [LARGE SCALE GENOMIC DNA]</scope>
    <source>
        <strain evidence="2 3">LX-B</strain>
    </source>
</reference>
<name>A0A4R1RFH0_HYDET</name>
<sequence>MTVINPNRAEAFSLLTEFNRNESLIKHALTVEAVMRHFAQLYGEEPELWGLIGLMHDLDYEQYPEQHCIKVREILAERNWPEEYIRAIQSHGWKLCCDIEPLSNLEKVLYTIDELTGLIAAAAMVRPSKSVLDLEVKSVKKKWKEKSFAAGVNREVIMEGVSLLGMDLDRVIDETIQGMQKVAEEIGLKGYVA</sequence>
<dbReference type="Proteomes" id="UP000295008">
    <property type="component" value="Unassembled WGS sequence"/>
</dbReference>
<dbReference type="InterPro" id="IPR006675">
    <property type="entry name" value="HDIG_dom"/>
</dbReference>
<dbReference type="RefSeq" id="WP_132015138.1">
    <property type="nucleotide sequence ID" value="NZ_SLUN01000018.1"/>
</dbReference>
<dbReference type="Gene3D" id="1.10.3210.10">
    <property type="entry name" value="Hypothetical protein af1432"/>
    <property type="match status" value="1"/>
</dbReference>
<keyword evidence="2" id="KW-0808">Transferase</keyword>
<gene>
    <name evidence="2" type="ORF">EDC14_10183</name>
</gene>
<evidence type="ECO:0000313" key="3">
    <source>
        <dbReference type="Proteomes" id="UP000295008"/>
    </source>
</evidence>
<organism evidence="2 3">
    <name type="scientific">Hydrogenispora ethanolica</name>
    <dbReference type="NCBI Taxonomy" id="1082276"/>
    <lineage>
        <taxon>Bacteria</taxon>
        <taxon>Bacillati</taxon>
        <taxon>Bacillota</taxon>
        <taxon>Hydrogenispora</taxon>
    </lineage>
</organism>
<dbReference type="OrthoDB" id="9801160at2"/>
<dbReference type="NCBIfam" id="TIGR00277">
    <property type="entry name" value="HDIG"/>
    <property type="match status" value="1"/>
</dbReference>
<dbReference type="SUPFAM" id="SSF109604">
    <property type="entry name" value="HD-domain/PDEase-like"/>
    <property type="match status" value="1"/>
</dbReference>
<proteinExistence type="predicted"/>
<dbReference type="AlphaFoldDB" id="A0A4R1RFH0"/>
<keyword evidence="3" id="KW-1185">Reference proteome</keyword>
<dbReference type="InterPro" id="IPR006674">
    <property type="entry name" value="HD_domain"/>
</dbReference>
<dbReference type="GO" id="GO:0016740">
    <property type="term" value="F:transferase activity"/>
    <property type="evidence" value="ECO:0007669"/>
    <property type="project" value="UniProtKB-KW"/>
</dbReference>
<feature type="domain" description="HD" evidence="1">
    <location>
        <begin position="25"/>
        <end position="94"/>
    </location>
</feature>
<accession>A0A4R1RFH0</accession>
<dbReference type="Pfam" id="PF01966">
    <property type="entry name" value="HD"/>
    <property type="match status" value="1"/>
</dbReference>
<dbReference type="EMBL" id="SLUN01000018">
    <property type="protein sequence ID" value="TCL64705.1"/>
    <property type="molecule type" value="Genomic_DNA"/>
</dbReference>